<reference evidence="5" key="2">
    <citation type="submission" date="2013-04" db="EMBL/GenBank/DDBJ databases">
        <title>Genomic mechanisms accounting for the adaptation to parasitism in nematode-trapping fungi.</title>
        <authorList>
            <person name="Ahren D.G."/>
        </authorList>
    </citation>
    <scope>NUCLEOTIDE SEQUENCE [LARGE SCALE GENOMIC DNA]</scope>
    <source>
        <strain evidence="5">CBS 200.50</strain>
    </source>
</reference>
<gene>
    <name evidence="4" type="ORF">H072_2614</name>
</gene>
<dbReference type="Gene3D" id="3.40.50.1580">
    <property type="entry name" value="Nucleoside phosphorylase domain"/>
    <property type="match status" value="1"/>
</dbReference>
<dbReference type="PANTHER" id="PTHR46082">
    <property type="entry name" value="ATP/GTP-BINDING PROTEIN-RELATED"/>
    <property type="match status" value="1"/>
</dbReference>
<dbReference type="InterPro" id="IPR054471">
    <property type="entry name" value="GPIID_WHD"/>
</dbReference>
<keyword evidence="5" id="KW-1185">Reference proteome</keyword>
<dbReference type="AlphaFoldDB" id="S8AKA9"/>
<feature type="repeat" description="ANK" evidence="1">
    <location>
        <begin position="708"/>
        <end position="740"/>
    </location>
</feature>
<dbReference type="OrthoDB" id="1577640at2759"/>
<dbReference type="STRING" id="1284197.S8AKA9"/>
<feature type="repeat" description="ANK" evidence="1">
    <location>
        <begin position="807"/>
        <end position="834"/>
    </location>
</feature>
<dbReference type="Proteomes" id="UP000015100">
    <property type="component" value="Unassembled WGS sequence"/>
</dbReference>
<dbReference type="PANTHER" id="PTHR46082:SF11">
    <property type="entry name" value="AAA+ ATPASE DOMAIN-CONTAINING PROTEIN-RELATED"/>
    <property type="match status" value="1"/>
</dbReference>
<evidence type="ECO:0000256" key="1">
    <source>
        <dbReference type="PROSITE-ProRule" id="PRU00023"/>
    </source>
</evidence>
<dbReference type="InterPro" id="IPR035994">
    <property type="entry name" value="Nucleoside_phosphorylase_sf"/>
</dbReference>
<feature type="repeat" description="ANK" evidence="1">
    <location>
        <begin position="675"/>
        <end position="707"/>
    </location>
</feature>
<dbReference type="OMA" id="VIKHGCT"/>
<keyword evidence="1" id="KW-0040">ANK repeat</keyword>
<dbReference type="SMART" id="SM00248">
    <property type="entry name" value="ANK"/>
    <property type="match status" value="5"/>
</dbReference>
<reference evidence="4 5" key="1">
    <citation type="journal article" date="2013" name="PLoS Genet.">
        <title>Genomic mechanisms accounting for the adaptation to parasitism in nematode-trapping fungi.</title>
        <authorList>
            <person name="Meerupati T."/>
            <person name="Andersson K.M."/>
            <person name="Friman E."/>
            <person name="Kumar D."/>
            <person name="Tunlid A."/>
            <person name="Ahren D."/>
        </authorList>
    </citation>
    <scope>NUCLEOTIDE SEQUENCE [LARGE SCALE GENOMIC DNA]</scope>
    <source>
        <strain evidence="4 5">CBS 200.50</strain>
    </source>
</reference>
<dbReference type="Pfam" id="PF00023">
    <property type="entry name" value="Ank"/>
    <property type="match status" value="1"/>
</dbReference>
<dbReference type="EMBL" id="AQGS01000079">
    <property type="protein sequence ID" value="EPS43375.1"/>
    <property type="molecule type" value="Genomic_DNA"/>
</dbReference>
<feature type="repeat" description="ANK" evidence="1">
    <location>
        <begin position="774"/>
        <end position="806"/>
    </location>
</feature>
<dbReference type="GO" id="GO:0003824">
    <property type="term" value="F:catalytic activity"/>
    <property type="evidence" value="ECO:0007669"/>
    <property type="project" value="InterPro"/>
</dbReference>
<feature type="domain" description="GPI inositol-deacylase winged helix" evidence="3">
    <location>
        <begin position="445"/>
        <end position="518"/>
    </location>
</feature>
<dbReference type="InterPro" id="IPR000845">
    <property type="entry name" value="Nucleoside_phosphorylase_d"/>
</dbReference>
<evidence type="ECO:0000313" key="5">
    <source>
        <dbReference type="Proteomes" id="UP000015100"/>
    </source>
</evidence>
<name>S8AKA9_DACHA</name>
<organism evidence="4 5">
    <name type="scientific">Dactylellina haptotyla (strain CBS 200.50)</name>
    <name type="common">Nematode-trapping fungus</name>
    <name type="synonym">Monacrosporium haptotylum</name>
    <dbReference type="NCBI Taxonomy" id="1284197"/>
    <lineage>
        <taxon>Eukaryota</taxon>
        <taxon>Fungi</taxon>
        <taxon>Dikarya</taxon>
        <taxon>Ascomycota</taxon>
        <taxon>Pezizomycotina</taxon>
        <taxon>Orbiliomycetes</taxon>
        <taxon>Orbiliales</taxon>
        <taxon>Orbiliaceae</taxon>
        <taxon>Dactylellina</taxon>
    </lineage>
</organism>
<dbReference type="GO" id="GO:0009116">
    <property type="term" value="P:nucleoside metabolic process"/>
    <property type="evidence" value="ECO:0007669"/>
    <property type="project" value="InterPro"/>
</dbReference>
<dbReference type="Pfam" id="PF22939">
    <property type="entry name" value="WHD_GPIID"/>
    <property type="match status" value="1"/>
</dbReference>
<dbReference type="PROSITE" id="PS50297">
    <property type="entry name" value="ANK_REP_REGION"/>
    <property type="match status" value="5"/>
</dbReference>
<dbReference type="InterPro" id="IPR053137">
    <property type="entry name" value="NLR-like"/>
</dbReference>
<sequence>MDWQPLTATKLFTFDDYTVAWITALPHEKAAARNMLDEIHINPPQSELDKNVYTFGSICGHNVVIVCQGGMGTEAAAVVAARMDMTFRNIRFGLLVGIAGGVPDRKDIRLGDVVISQGDGMSGGVVSHDHGKVTPMGFMSRPFLNDVPELLKKAFVELKSQLMDRDNQIPAYISAATARNPRFFQFHRPDLVDRLFKSHYVHIDPRDDLCDMCEKTEEYLVPRKPRVGLEKLPFVHFGVVASGNQVIKDGNERLRISKAHPSVIAVKMEAAGLMNIFGCATIRGICDYADSHKNDGWQNYAAATAAAHSNPFKLLITSRPDASIEDLCYKSSIIRLKIEDETIAINKDIALFVKDKIQEYNSRNELSHTMRTYLEEQLVVKADRTFLWVSLILQVMKRKPRPNKKEKMDNLLDALPRKLDAVYEKILQQVTEDAEDDDDDIQDSRKRLLHILVAAARPLSLDEMAIALVIQSSDTSYEDLDMHGSIGDTIERLCGPFVRIIDSKIYLVHQSAKEFLVRGIETRLTGQQKWRHALDTVESNYILSDICITYLLFIDFESDPLILTKHPEDNEHRKFFSERGGISMNSGVHEVMQIYASRHSLLDYAAKNWGEHFLAARINERVPLLKGALDVCDTQTLRFMTWFQVYWTTVDSKSLCPEGLTPLIRGVALELTDSSGGTALHRASENGHEAVVRMLIDSGAALDSIDEVGLTLLQWAAKNGHLPVVELLLKCQANTAVENKWGARTALHLAAQQGHEEVVRLLLESIPDVDLDKGQYSPLHLAAAQGHESIVRLLLERGASVNATSMGGKTGLHHAASTGQEQRIKLLLNRRACT</sequence>
<evidence type="ECO:0000313" key="4">
    <source>
        <dbReference type="EMBL" id="EPS43375.1"/>
    </source>
</evidence>
<dbReference type="PROSITE" id="PS50088">
    <property type="entry name" value="ANK_REPEAT"/>
    <property type="match status" value="5"/>
</dbReference>
<dbReference type="Gene3D" id="1.25.40.20">
    <property type="entry name" value="Ankyrin repeat-containing domain"/>
    <property type="match status" value="2"/>
</dbReference>
<dbReference type="InterPro" id="IPR036770">
    <property type="entry name" value="Ankyrin_rpt-contain_sf"/>
</dbReference>
<evidence type="ECO:0000259" key="3">
    <source>
        <dbReference type="Pfam" id="PF22939"/>
    </source>
</evidence>
<feature type="repeat" description="ANK" evidence="1">
    <location>
        <begin position="742"/>
        <end position="774"/>
    </location>
</feature>
<comment type="caution">
    <text evidence="4">The sequence shown here is derived from an EMBL/GenBank/DDBJ whole genome shotgun (WGS) entry which is preliminary data.</text>
</comment>
<dbReference type="Pfam" id="PF01048">
    <property type="entry name" value="PNP_UDP_1"/>
    <property type="match status" value="1"/>
</dbReference>
<dbReference type="PRINTS" id="PR01415">
    <property type="entry name" value="ANKYRIN"/>
</dbReference>
<feature type="domain" description="Nucleoside phosphorylase" evidence="2">
    <location>
        <begin position="19"/>
        <end position="308"/>
    </location>
</feature>
<proteinExistence type="predicted"/>
<dbReference type="InterPro" id="IPR002110">
    <property type="entry name" value="Ankyrin_rpt"/>
</dbReference>
<dbReference type="SUPFAM" id="SSF48403">
    <property type="entry name" value="Ankyrin repeat"/>
    <property type="match status" value="1"/>
</dbReference>
<accession>S8AKA9</accession>
<dbReference type="HOGENOM" id="CLU_000288_34_2_1"/>
<evidence type="ECO:0000259" key="2">
    <source>
        <dbReference type="Pfam" id="PF01048"/>
    </source>
</evidence>
<protein>
    <submittedName>
        <fullName evidence="4">Uncharacterized protein</fullName>
    </submittedName>
</protein>
<dbReference type="Pfam" id="PF12796">
    <property type="entry name" value="Ank_2"/>
    <property type="match status" value="1"/>
</dbReference>
<dbReference type="eggNOG" id="KOG4177">
    <property type="taxonomic scope" value="Eukaryota"/>
</dbReference>
<dbReference type="SUPFAM" id="SSF53167">
    <property type="entry name" value="Purine and uridine phosphorylases"/>
    <property type="match status" value="1"/>
</dbReference>